<proteinExistence type="predicted"/>
<protein>
    <submittedName>
        <fullName evidence="1">Uncharacterized protein</fullName>
    </submittedName>
</protein>
<dbReference type="EMBL" id="CM010632">
    <property type="protein sequence ID" value="RID62516.1"/>
    <property type="molecule type" value="Genomic_DNA"/>
</dbReference>
<evidence type="ECO:0000313" key="1">
    <source>
        <dbReference type="EMBL" id="RID62516.1"/>
    </source>
</evidence>
<accession>A0A397ZHG5</accession>
<name>A0A397ZHG5_BRACM</name>
<dbReference type="AlphaFoldDB" id="A0A397ZHG5"/>
<sequence>MRIRVEIAREKRERATEIAREKRGVAGYRKGEKTEEILTEFRCQRLVCRNFLGIFKIPQRLSNGSLTAIIFPRNSSVFSEEYSFSRYSIRIFRLNDIFSEFRRYIPRKLNFVFPRNILGNSSGYSEDFIFRRNVCQNTAIFL</sequence>
<organism evidence="1 2">
    <name type="scientific">Brassica campestris</name>
    <name type="common">Field mustard</name>
    <dbReference type="NCBI Taxonomy" id="3711"/>
    <lineage>
        <taxon>Eukaryota</taxon>
        <taxon>Viridiplantae</taxon>
        <taxon>Streptophyta</taxon>
        <taxon>Embryophyta</taxon>
        <taxon>Tracheophyta</taxon>
        <taxon>Spermatophyta</taxon>
        <taxon>Magnoliopsida</taxon>
        <taxon>eudicotyledons</taxon>
        <taxon>Gunneridae</taxon>
        <taxon>Pentapetalae</taxon>
        <taxon>rosids</taxon>
        <taxon>malvids</taxon>
        <taxon>Brassicales</taxon>
        <taxon>Brassicaceae</taxon>
        <taxon>Brassiceae</taxon>
        <taxon>Brassica</taxon>
    </lineage>
</organism>
<dbReference type="Proteomes" id="UP000264353">
    <property type="component" value="Chromosome A5"/>
</dbReference>
<gene>
    <name evidence="1" type="ORF">BRARA_E01584</name>
</gene>
<reference evidence="1 2" key="1">
    <citation type="submission" date="2018-06" db="EMBL/GenBank/DDBJ databases">
        <title>WGS assembly of Brassica rapa FPsc.</title>
        <authorList>
            <person name="Bowman J."/>
            <person name="Kohchi T."/>
            <person name="Yamato K."/>
            <person name="Jenkins J."/>
            <person name="Shu S."/>
            <person name="Ishizaki K."/>
            <person name="Yamaoka S."/>
            <person name="Nishihama R."/>
            <person name="Nakamura Y."/>
            <person name="Berger F."/>
            <person name="Adam C."/>
            <person name="Aki S."/>
            <person name="Althoff F."/>
            <person name="Araki T."/>
            <person name="Arteaga-Vazquez M."/>
            <person name="Balasubrmanian S."/>
            <person name="Bauer D."/>
            <person name="Boehm C."/>
            <person name="Briginshaw L."/>
            <person name="Caballero-Perez J."/>
            <person name="Catarino B."/>
            <person name="Chen F."/>
            <person name="Chiyoda S."/>
            <person name="Chovatia M."/>
            <person name="Davies K."/>
            <person name="Delmans M."/>
            <person name="Demura T."/>
            <person name="Dierschke T."/>
            <person name="Dolan L."/>
            <person name="Dorantes-Acosta A."/>
            <person name="Eklund D."/>
            <person name="Florent S."/>
            <person name="Flores-Sandoval E."/>
            <person name="Fujiyama A."/>
            <person name="Fukuzawa H."/>
            <person name="Galik B."/>
            <person name="Grimanelli D."/>
            <person name="Grimwood J."/>
            <person name="Grossniklaus U."/>
            <person name="Hamada T."/>
            <person name="Haseloff J."/>
            <person name="Hetherington A."/>
            <person name="Higo A."/>
            <person name="Hirakawa Y."/>
            <person name="Hundley H."/>
            <person name="Ikeda Y."/>
            <person name="Inoue K."/>
            <person name="Inoue S."/>
            <person name="Ishida S."/>
            <person name="Jia Q."/>
            <person name="Kakita M."/>
            <person name="Kanazawa T."/>
            <person name="Kawai Y."/>
            <person name="Kawashima T."/>
            <person name="Kennedy M."/>
            <person name="Kinose K."/>
            <person name="Kinoshita T."/>
            <person name="Kohara Y."/>
            <person name="Koide E."/>
            <person name="Komatsu K."/>
            <person name="Kopischke S."/>
            <person name="Kubo M."/>
            <person name="Kyozuka J."/>
            <person name="Lagercrantz U."/>
            <person name="Lin S."/>
            <person name="Lindquist E."/>
            <person name="Lipzen A."/>
            <person name="Lu C."/>
            <person name="Luna E."/>
            <person name="Martienssen R."/>
            <person name="Minamino N."/>
            <person name="Mizutani M."/>
            <person name="Mizutani M."/>
            <person name="Mochizuki N."/>
            <person name="Monte I."/>
            <person name="Mosher R."/>
            <person name="Nagasaki H."/>
            <person name="Nakagami H."/>
            <person name="Naramoto S."/>
            <person name="Nishitani K."/>
            <person name="Ohtani M."/>
            <person name="Okamoto T."/>
            <person name="Okumura M."/>
            <person name="Phillips J."/>
            <person name="Pollak B."/>
            <person name="Reinders A."/>
            <person name="Roevekamp M."/>
            <person name="Sano R."/>
            <person name="Sawa S."/>
            <person name="Schmid M."/>
            <person name="Shirakawa M."/>
            <person name="Solano R."/>
            <person name="Spunde A."/>
            <person name="Suetsugu N."/>
            <person name="Sugano S."/>
            <person name="Sugiyama A."/>
            <person name="Sun R."/>
            <person name="Suzuki Y."/>
            <person name="Takenaka M."/>
            <person name="Takezawa D."/>
            <person name="Tomogane H."/>
            <person name="Tsuzuki M."/>
            <person name="Ueda T."/>
            <person name="Umeda M."/>
            <person name="Ward J."/>
            <person name="Watanabe Y."/>
            <person name="Yazaki K."/>
            <person name="Yokoyama R."/>
            <person name="Yoshitake Y."/>
            <person name="Yotsui I."/>
            <person name="Zachgo S."/>
            <person name="Schmutz J."/>
        </authorList>
    </citation>
    <scope>NUCLEOTIDE SEQUENCE [LARGE SCALE GENOMIC DNA]</scope>
    <source>
        <strain evidence="2">cv. B-3</strain>
    </source>
</reference>
<evidence type="ECO:0000313" key="2">
    <source>
        <dbReference type="Proteomes" id="UP000264353"/>
    </source>
</evidence>